<dbReference type="EMBL" id="JBFDAA010000004">
    <property type="protein sequence ID" value="KAL1137728.1"/>
    <property type="molecule type" value="Genomic_DNA"/>
</dbReference>
<feature type="domain" description="Cilia- and flagella-associated protein 58 central coiled coil" evidence="2">
    <location>
        <begin position="4"/>
        <end position="96"/>
    </location>
</feature>
<feature type="region of interest" description="Disordered" evidence="1">
    <location>
        <begin position="1"/>
        <end position="22"/>
    </location>
</feature>
<keyword evidence="4" id="KW-1185">Reference proteome</keyword>
<organism evidence="3 4">
    <name type="scientific">Ranatra chinensis</name>
    <dbReference type="NCBI Taxonomy" id="642074"/>
    <lineage>
        <taxon>Eukaryota</taxon>
        <taxon>Metazoa</taxon>
        <taxon>Ecdysozoa</taxon>
        <taxon>Arthropoda</taxon>
        <taxon>Hexapoda</taxon>
        <taxon>Insecta</taxon>
        <taxon>Pterygota</taxon>
        <taxon>Neoptera</taxon>
        <taxon>Paraneoptera</taxon>
        <taxon>Hemiptera</taxon>
        <taxon>Heteroptera</taxon>
        <taxon>Panheteroptera</taxon>
        <taxon>Nepomorpha</taxon>
        <taxon>Nepidae</taxon>
        <taxon>Ranatrinae</taxon>
        <taxon>Ranatra</taxon>
    </lineage>
</organism>
<protein>
    <recommendedName>
        <fullName evidence="2">Cilia- and flagella-associated protein 58 central coiled coil domain-containing protein</fullName>
    </recommendedName>
</protein>
<proteinExistence type="predicted"/>
<accession>A0ABD0Z657</accession>
<dbReference type="Pfam" id="PF21771">
    <property type="entry name" value="CFAP58_CC"/>
    <property type="match status" value="1"/>
</dbReference>
<name>A0ABD0Z657_9HEMI</name>
<feature type="compositionally biased region" description="Basic residues" evidence="1">
    <location>
        <begin position="1"/>
        <end position="12"/>
    </location>
</feature>
<evidence type="ECO:0000256" key="1">
    <source>
        <dbReference type="SAM" id="MobiDB-lite"/>
    </source>
</evidence>
<evidence type="ECO:0000313" key="3">
    <source>
        <dbReference type="EMBL" id="KAL1137728.1"/>
    </source>
</evidence>
<evidence type="ECO:0000313" key="4">
    <source>
        <dbReference type="Proteomes" id="UP001558652"/>
    </source>
</evidence>
<dbReference type="AlphaFoldDB" id="A0ABD0Z657"/>
<dbReference type="Proteomes" id="UP001558652">
    <property type="component" value="Unassembled WGS sequence"/>
</dbReference>
<reference evidence="3 4" key="1">
    <citation type="submission" date="2024-07" db="EMBL/GenBank/DDBJ databases">
        <title>Chromosome-level genome assembly of the water stick insect Ranatra chinensis (Heteroptera: Nepidae).</title>
        <authorList>
            <person name="Liu X."/>
        </authorList>
    </citation>
    <scope>NUCLEOTIDE SEQUENCE [LARGE SCALE GENOMIC DNA]</scope>
    <source>
        <strain evidence="3">Cailab_2021Rc</strain>
        <tissue evidence="3">Muscle</tissue>
    </source>
</reference>
<comment type="caution">
    <text evidence="3">The sequence shown here is derived from an EMBL/GenBank/DDBJ whole genome shotgun (WGS) entry which is preliminary data.</text>
</comment>
<gene>
    <name evidence="3" type="ORF">AAG570_009424</name>
</gene>
<evidence type="ECO:0000259" key="2">
    <source>
        <dbReference type="Pfam" id="PF21771"/>
    </source>
</evidence>
<feature type="compositionally biased region" description="Basic and acidic residues" evidence="1">
    <location>
        <begin position="13"/>
        <end position="22"/>
    </location>
</feature>
<dbReference type="InterPro" id="IPR049270">
    <property type="entry name" value="CFAP58_CC"/>
</dbReference>
<sequence>MASKRRNMFHKNKTQETTEEGRLMTDNAQLTNKNAQSTQDIVTKQAEIYECKKVITELEIKVRQTTNTFEAVRAERNNLSHQLTETKPRLSPPQRVREIFLTAYPESAVFADDVPQTPYCLESPGFHRPWPARSLPLQLCPEPISRLSRELRPV</sequence>